<dbReference type="Proteomes" id="UP001499967">
    <property type="component" value="Unassembled WGS sequence"/>
</dbReference>
<evidence type="ECO:0000256" key="2">
    <source>
        <dbReference type="ARBA" id="ARBA00023125"/>
    </source>
</evidence>
<feature type="domain" description="HTH asnC-type" evidence="4">
    <location>
        <begin position="26"/>
        <end position="87"/>
    </location>
</feature>
<dbReference type="SUPFAM" id="SSF54909">
    <property type="entry name" value="Dimeric alpha+beta barrel"/>
    <property type="match status" value="1"/>
</dbReference>
<dbReference type="InterPro" id="IPR011008">
    <property type="entry name" value="Dimeric_a/b-barrel"/>
</dbReference>
<proteinExistence type="predicted"/>
<dbReference type="Gene3D" id="1.10.10.10">
    <property type="entry name" value="Winged helix-like DNA-binding domain superfamily/Winged helix DNA-binding domain"/>
    <property type="match status" value="1"/>
</dbReference>
<evidence type="ECO:0000256" key="1">
    <source>
        <dbReference type="ARBA" id="ARBA00023015"/>
    </source>
</evidence>
<keyword evidence="6" id="KW-1185">Reference proteome</keyword>
<dbReference type="InterPro" id="IPR036388">
    <property type="entry name" value="WH-like_DNA-bd_sf"/>
</dbReference>
<evidence type="ECO:0000259" key="4">
    <source>
        <dbReference type="PROSITE" id="PS50956"/>
    </source>
</evidence>
<keyword evidence="2" id="KW-0238">DNA-binding</keyword>
<keyword evidence="1" id="KW-0805">Transcription regulation</keyword>
<protein>
    <recommendedName>
        <fullName evidence="4">HTH asnC-type domain-containing protein</fullName>
    </recommendedName>
</protein>
<sequence length="172" mass="18883">MLRSPEPIDRDRPFRQVVARQVAVQLDDIDRRIIDALRRDGRLSVRALAEQVRISRANAYTRLERLTSTGAITGFTATVDPAAIGLGTSAYVTLTVRQNSWRELKARLQAIPEVRHMALVGGEFDVILLVRAADNAALRDVVLNQLQAIPEVIATRTSLVFEDVENVGAGGG</sequence>
<dbReference type="InterPro" id="IPR019888">
    <property type="entry name" value="Tscrpt_reg_AsnC-like"/>
</dbReference>
<name>A0ABP4A2G5_9PSEU</name>
<dbReference type="EMBL" id="BAAAHP010000050">
    <property type="protein sequence ID" value="GAA0930749.1"/>
    <property type="molecule type" value="Genomic_DNA"/>
</dbReference>
<dbReference type="SUPFAM" id="SSF46785">
    <property type="entry name" value="Winged helix' DNA-binding domain"/>
    <property type="match status" value="1"/>
</dbReference>
<dbReference type="PRINTS" id="PR00033">
    <property type="entry name" value="HTHASNC"/>
</dbReference>
<organism evidence="5 6">
    <name type="scientific">Pseudonocardia zijingensis</name>
    <dbReference type="NCBI Taxonomy" id="153376"/>
    <lineage>
        <taxon>Bacteria</taxon>
        <taxon>Bacillati</taxon>
        <taxon>Actinomycetota</taxon>
        <taxon>Actinomycetes</taxon>
        <taxon>Pseudonocardiales</taxon>
        <taxon>Pseudonocardiaceae</taxon>
        <taxon>Pseudonocardia</taxon>
    </lineage>
</organism>
<gene>
    <name evidence="5" type="ORF">GCM10009559_18310</name>
</gene>
<dbReference type="PANTHER" id="PTHR30154:SF34">
    <property type="entry name" value="TRANSCRIPTIONAL REGULATOR AZLB"/>
    <property type="match status" value="1"/>
</dbReference>
<evidence type="ECO:0000313" key="5">
    <source>
        <dbReference type="EMBL" id="GAA0930749.1"/>
    </source>
</evidence>
<dbReference type="PANTHER" id="PTHR30154">
    <property type="entry name" value="LEUCINE-RESPONSIVE REGULATORY PROTEIN"/>
    <property type="match status" value="1"/>
</dbReference>
<evidence type="ECO:0000313" key="6">
    <source>
        <dbReference type="Proteomes" id="UP001499967"/>
    </source>
</evidence>
<dbReference type="InterPro" id="IPR000485">
    <property type="entry name" value="AsnC-type_HTH_dom"/>
</dbReference>
<accession>A0ABP4A2G5</accession>
<evidence type="ECO:0000256" key="3">
    <source>
        <dbReference type="ARBA" id="ARBA00023163"/>
    </source>
</evidence>
<dbReference type="SMART" id="SM00344">
    <property type="entry name" value="HTH_ASNC"/>
    <property type="match status" value="1"/>
</dbReference>
<dbReference type="InterPro" id="IPR019887">
    <property type="entry name" value="Tscrpt_reg_AsnC/Lrp_C"/>
</dbReference>
<dbReference type="Pfam" id="PF13412">
    <property type="entry name" value="HTH_24"/>
    <property type="match status" value="1"/>
</dbReference>
<dbReference type="PROSITE" id="PS50956">
    <property type="entry name" value="HTH_ASNC_2"/>
    <property type="match status" value="1"/>
</dbReference>
<dbReference type="Gene3D" id="3.30.70.920">
    <property type="match status" value="1"/>
</dbReference>
<dbReference type="Pfam" id="PF01037">
    <property type="entry name" value="AsnC_trans_reg"/>
    <property type="match status" value="1"/>
</dbReference>
<dbReference type="InterPro" id="IPR036390">
    <property type="entry name" value="WH_DNA-bd_sf"/>
</dbReference>
<keyword evidence="3" id="KW-0804">Transcription</keyword>
<reference evidence="6" key="1">
    <citation type="journal article" date="2019" name="Int. J. Syst. Evol. Microbiol.">
        <title>The Global Catalogue of Microorganisms (GCM) 10K type strain sequencing project: providing services to taxonomists for standard genome sequencing and annotation.</title>
        <authorList>
            <consortium name="The Broad Institute Genomics Platform"/>
            <consortium name="The Broad Institute Genome Sequencing Center for Infectious Disease"/>
            <person name="Wu L."/>
            <person name="Ma J."/>
        </authorList>
    </citation>
    <scope>NUCLEOTIDE SEQUENCE [LARGE SCALE GENOMIC DNA]</scope>
    <source>
        <strain evidence="6">JCM 11117</strain>
    </source>
</reference>
<comment type="caution">
    <text evidence="5">The sequence shown here is derived from an EMBL/GenBank/DDBJ whole genome shotgun (WGS) entry which is preliminary data.</text>
</comment>